<dbReference type="InterPro" id="IPR032675">
    <property type="entry name" value="LRR_dom_sf"/>
</dbReference>
<evidence type="ECO:0000256" key="6">
    <source>
        <dbReference type="ARBA" id="ARBA00022840"/>
    </source>
</evidence>
<evidence type="ECO:0000313" key="12">
    <source>
        <dbReference type="Proteomes" id="UP001190926"/>
    </source>
</evidence>
<evidence type="ECO:0000259" key="10">
    <source>
        <dbReference type="Pfam" id="PF23598"/>
    </source>
</evidence>
<dbReference type="Gene3D" id="3.40.50.300">
    <property type="entry name" value="P-loop containing nucleotide triphosphate hydrolases"/>
    <property type="match status" value="1"/>
</dbReference>
<dbReference type="PANTHER" id="PTHR23155">
    <property type="entry name" value="DISEASE RESISTANCE PROTEIN RP"/>
    <property type="match status" value="1"/>
</dbReference>
<dbReference type="InterPro" id="IPR042197">
    <property type="entry name" value="Apaf_helical"/>
</dbReference>
<dbReference type="SUPFAM" id="SSF52058">
    <property type="entry name" value="L domain-like"/>
    <property type="match status" value="1"/>
</dbReference>
<evidence type="ECO:0000256" key="4">
    <source>
        <dbReference type="ARBA" id="ARBA00022741"/>
    </source>
</evidence>
<dbReference type="FunFam" id="3.40.50.300:FF:001091">
    <property type="entry name" value="Probable disease resistance protein At1g61300"/>
    <property type="match status" value="1"/>
</dbReference>
<dbReference type="Proteomes" id="UP001190926">
    <property type="component" value="Unassembled WGS sequence"/>
</dbReference>
<sequence>MADAAVEFLLENLQQLLLYHVHLIKDAKEQVERLERDLRLFKSFLKDSTKKRRREDSLRELVCQIRDVVYEAEDVIDAFVTQATESRSKNYFLRAFQTPVKLLTIAKEVEKVGAKVRDIYGDKGKFDFASLNVGGGGPEESEIPVPRQENVVGFEDEVEKLIGYLKEETDALDVISIIGMPGLGKTTLAGKIFHDPDIQYEFPTRIWVYVSQEFTKKKVFLDILREFTRLNDDIFQKTETELVQLVTSHLSRGKFFIVLDDVWTSEDWDKLKIVLPKSNKLGKVLITSRHKEVAWHVNHDRGPHNLRFLTQEESCLLLQLEVFGKARWPSAELEVLGKVIAEQCKRLPLAIVVIGGILLKKFSASNEMSAKVKAWDKVSQSVSEHLTEDPQRRMEKIIALSYDKLPFHLRACFLYFGMFPEDSEIPVWKLIRMWIAEGFIQPKNGLNLEETAESHLEELVNRNLIRVDKRKPDGKVKTCRIHDMLRDFCKYEAGNGRENFLQEMKKSNEGDFDPLICNVEKCRRLCIHSNFSSFVSSRPFGPHVRSFVCFSKEDINLPAESCSFIPAAFKLLRVLEVKPIKFTKIPSDLYHLVHLRYITLSFSLAILPSAFSKLWNIQTLIVDTTSRTLEVKADIWKLLQLRHLKTNASTILPKTVKSSKDGEKLQTLGTISPQNCTEEVFDKCRSLKTLGIRGKLSLLLDRKSVSFDSLGRLGNVERLKLVNDVFPDLPSEGRLRGLPPPYQFPPKLRILSIGDTFLDWSQMSTLGLLENLEVLKLKDNAFKGNKWVAADGGFRNLEVLHIGRTDLIIWKASAHHFPRLRCVMLRNCERLQEIPVELADIPSLQLLDLYRCECVASSAKKIQEKKIQNANENEQEEEQAITVTFKLSIFPPAE</sequence>
<dbReference type="InterPro" id="IPR044974">
    <property type="entry name" value="Disease_R_plants"/>
</dbReference>
<dbReference type="SUPFAM" id="SSF52540">
    <property type="entry name" value="P-loop containing nucleoside triphosphate hydrolases"/>
    <property type="match status" value="1"/>
</dbReference>
<keyword evidence="5" id="KW-0611">Plant defense</keyword>
<protein>
    <submittedName>
        <fullName evidence="11">Uncharacterized protein</fullName>
    </submittedName>
</protein>
<dbReference type="Gene3D" id="1.10.8.430">
    <property type="entry name" value="Helical domain of apoptotic protease-activating factors"/>
    <property type="match status" value="1"/>
</dbReference>
<dbReference type="InterPro" id="IPR036388">
    <property type="entry name" value="WH-like_DNA-bd_sf"/>
</dbReference>
<dbReference type="InterPro" id="IPR058922">
    <property type="entry name" value="WHD_DRP"/>
</dbReference>
<dbReference type="AlphaFoldDB" id="A0AAD4JFB7"/>
<evidence type="ECO:0000256" key="2">
    <source>
        <dbReference type="ARBA" id="ARBA00022614"/>
    </source>
</evidence>
<proteinExistence type="inferred from homology"/>
<dbReference type="FunFam" id="1.10.10.10:FF:000322">
    <property type="entry name" value="Probable disease resistance protein At1g63360"/>
    <property type="match status" value="1"/>
</dbReference>
<dbReference type="InterPro" id="IPR038005">
    <property type="entry name" value="RX-like_CC"/>
</dbReference>
<organism evidence="11 12">
    <name type="scientific">Perilla frutescens var. hirtella</name>
    <name type="common">Perilla citriodora</name>
    <name type="synonym">Perilla setoyensis</name>
    <dbReference type="NCBI Taxonomy" id="608512"/>
    <lineage>
        <taxon>Eukaryota</taxon>
        <taxon>Viridiplantae</taxon>
        <taxon>Streptophyta</taxon>
        <taxon>Embryophyta</taxon>
        <taxon>Tracheophyta</taxon>
        <taxon>Spermatophyta</taxon>
        <taxon>Magnoliopsida</taxon>
        <taxon>eudicotyledons</taxon>
        <taxon>Gunneridae</taxon>
        <taxon>Pentapetalae</taxon>
        <taxon>asterids</taxon>
        <taxon>lamiids</taxon>
        <taxon>Lamiales</taxon>
        <taxon>Lamiaceae</taxon>
        <taxon>Nepetoideae</taxon>
        <taxon>Elsholtzieae</taxon>
        <taxon>Perilla</taxon>
    </lineage>
</organism>
<reference evidence="11 12" key="1">
    <citation type="journal article" date="2021" name="Nat. Commun.">
        <title>Incipient diploidization of the medicinal plant Perilla within 10,000 years.</title>
        <authorList>
            <person name="Zhang Y."/>
            <person name="Shen Q."/>
            <person name="Leng L."/>
            <person name="Zhang D."/>
            <person name="Chen S."/>
            <person name="Shi Y."/>
            <person name="Ning Z."/>
            <person name="Chen S."/>
        </authorList>
    </citation>
    <scope>NUCLEOTIDE SEQUENCE [LARGE SCALE GENOMIC DNA]</scope>
    <source>
        <strain evidence="12">cv. PC099</strain>
    </source>
</reference>
<evidence type="ECO:0000259" key="9">
    <source>
        <dbReference type="Pfam" id="PF23559"/>
    </source>
</evidence>
<dbReference type="Pfam" id="PF23559">
    <property type="entry name" value="WHD_DRP"/>
    <property type="match status" value="1"/>
</dbReference>
<keyword evidence="4" id="KW-0547">Nucleotide-binding</keyword>
<evidence type="ECO:0000313" key="11">
    <source>
        <dbReference type="EMBL" id="KAH6832279.1"/>
    </source>
</evidence>
<dbReference type="Pfam" id="PF00931">
    <property type="entry name" value="NB-ARC"/>
    <property type="match status" value="1"/>
</dbReference>
<name>A0AAD4JFB7_PERFH</name>
<gene>
    <name evidence="11" type="ORF">C2S53_005628</name>
</gene>
<dbReference type="InterPro" id="IPR002182">
    <property type="entry name" value="NB-ARC"/>
</dbReference>
<comment type="caution">
    <text evidence="11">The sequence shown here is derived from an EMBL/GenBank/DDBJ whole genome shotgun (WGS) entry which is preliminary data.</text>
</comment>
<dbReference type="InterPro" id="IPR027417">
    <property type="entry name" value="P-loop_NTPase"/>
</dbReference>
<evidence type="ECO:0000256" key="5">
    <source>
        <dbReference type="ARBA" id="ARBA00022821"/>
    </source>
</evidence>
<evidence type="ECO:0000259" key="7">
    <source>
        <dbReference type="Pfam" id="PF00931"/>
    </source>
</evidence>
<evidence type="ECO:0000259" key="8">
    <source>
        <dbReference type="Pfam" id="PF18052"/>
    </source>
</evidence>
<accession>A0AAD4JFB7</accession>
<dbReference type="InterPro" id="IPR055414">
    <property type="entry name" value="LRR_R13L4/SHOC2-like"/>
</dbReference>
<keyword evidence="3" id="KW-0677">Repeat</keyword>
<dbReference type="Pfam" id="PF23598">
    <property type="entry name" value="LRR_14"/>
    <property type="match status" value="1"/>
</dbReference>
<dbReference type="PRINTS" id="PR00364">
    <property type="entry name" value="DISEASERSIST"/>
</dbReference>
<dbReference type="InterPro" id="IPR041118">
    <property type="entry name" value="Rx_N"/>
</dbReference>
<dbReference type="PANTHER" id="PTHR23155:SF1193">
    <property type="entry name" value="DISEASE RESISTANCE PROTEIN RPP13-RELATED"/>
    <property type="match status" value="1"/>
</dbReference>
<dbReference type="GO" id="GO:0051607">
    <property type="term" value="P:defense response to virus"/>
    <property type="evidence" value="ECO:0007669"/>
    <property type="project" value="UniProtKB-ARBA"/>
</dbReference>
<dbReference type="Gene3D" id="1.10.10.10">
    <property type="entry name" value="Winged helix-like DNA-binding domain superfamily/Winged helix DNA-binding domain"/>
    <property type="match status" value="1"/>
</dbReference>
<dbReference type="GO" id="GO:0005524">
    <property type="term" value="F:ATP binding"/>
    <property type="evidence" value="ECO:0007669"/>
    <property type="project" value="UniProtKB-KW"/>
</dbReference>
<feature type="domain" description="Disease resistance R13L4/SHOC-2-like LRR" evidence="10">
    <location>
        <begin position="543"/>
        <end position="870"/>
    </location>
</feature>
<dbReference type="CDD" id="cd14798">
    <property type="entry name" value="RX-CC_like"/>
    <property type="match status" value="1"/>
</dbReference>
<dbReference type="GO" id="GO:0098542">
    <property type="term" value="P:defense response to other organism"/>
    <property type="evidence" value="ECO:0007669"/>
    <property type="project" value="TreeGrafter"/>
</dbReference>
<feature type="domain" description="Disease resistance N-terminal" evidence="8">
    <location>
        <begin position="5"/>
        <end position="90"/>
    </location>
</feature>
<dbReference type="Gene3D" id="1.20.5.4130">
    <property type="match status" value="1"/>
</dbReference>
<dbReference type="GO" id="GO:0043531">
    <property type="term" value="F:ADP binding"/>
    <property type="evidence" value="ECO:0007669"/>
    <property type="project" value="InterPro"/>
</dbReference>
<keyword evidence="12" id="KW-1185">Reference proteome</keyword>
<dbReference type="Pfam" id="PF18052">
    <property type="entry name" value="Rx_N"/>
    <property type="match status" value="1"/>
</dbReference>
<evidence type="ECO:0000256" key="1">
    <source>
        <dbReference type="ARBA" id="ARBA00008894"/>
    </source>
</evidence>
<dbReference type="Gene3D" id="3.80.10.10">
    <property type="entry name" value="Ribonuclease Inhibitor"/>
    <property type="match status" value="1"/>
</dbReference>
<feature type="domain" description="Disease resistance protein winged helix" evidence="9">
    <location>
        <begin position="418"/>
        <end position="488"/>
    </location>
</feature>
<comment type="similarity">
    <text evidence="1">Belongs to the disease resistance NB-LRR family.</text>
</comment>
<feature type="domain" description="NB-ARC" evidence="7">
    <location>
        <begin position="155"/>
        <end position="325"/>
    </location>
</feature>
<keyword evidence="2" id="KW-0433">Leucine-rich repeat</keyword>
<dbReference type="EMBL" id="SDAM02000072">
    <property type="protein sequence ID" value="KAH6832279.1"/>
    <property type="molecule type" value="Genomic_DNA"/>
</dbReference>
<keyword evidence="6" id="KW-0067">ATP-binding</keyword>
<evidence type="ECO:0000256" key="3">
    <source>
        <dbReference type="ARBA" id="ARBA00022737"/>
    </source>
</evidence>